<feature type="domain" description="Rad21/Rec8-like protein C-terminal eukaryotic" evidence="3">
    <location>
        <begin position="362"/>
        <end position="408"/>
    </location>
</feature>
<evidence type="ECO:0000256" key="1">
    <source>
        <dbReference type="SAM" id="Coils"/>
    </source>
</evidence>
<keyword evidence="4" id="KW-1185">Reference proteome</keyword>
<dbReference type="AlphaFoldDB" id="A0A8B7PL90"/>
<feature type="coiled-coil region" evidence="1">
    <location>
        <begin position="335"/>
        <end position="362"/>
    </location>
</feature>
<proteinExistence type="predicted"/>
<dbReference type="Gene3D" id="1.10.10.580">
    <property type="entry name" value="Structural maintenance of chromosome 1. Chain E"/>
    <property type="match status" value="1"/>
</dbReference>
<dbReference type="KEGG" id="hazt:108681636"/>
<dbReference type="InterPro" id="IPR023093">
    <property type="entry name" value="ScpA-like_C"/>
</dbReference>
<accession>A0A8B7PL90</accession>
<reference evidence="5" key="1">
    <citation type="submission" date="2025-08" db="UniProtKB">
        <authorList>
            <consortium name="RefSeq"/>
        </authorList>
    </citation>
    <scope>IDENTIFICATION</scope>
    <source>
        <tissue evidence="5">Whole organism</tissue>
    </source>
</reference>
<gene>
    <name evidence="5" type="primary">LOC108681636</name>
</gene>
<feature type="region of interest" description="Disordered" evidence="2">
    <location>
        <begin position="257"/>
        <end position="281"/>
    </location>
</feature>
<name>A0A8B7PL90_HYAAZ</name>
<dbReference type="Proteomes" id="UP000694843">
    <property type="component" value="Unplaced"/>
</dbReference>
<sequence length="413" mass="45188">MTYSTRERRICAELITRHYKATADLDHFDTPMLPQRSRKRAFGDTFEREATGNDSRPLGNLSSFQSSKDASSLKTPDVSALSIGSAGAASARPAAAAPGSASLPLRRDPSLRPIPEEKATTESPFVAGRDEDIQVAAMEDAGVSRPDGDRSPAVHFAPGLYESPARTVGDLDLAHQDVRTVTMELEDSLMPPPADLYSVATDGVRQLVRHRPRSPDGGLQQHVTEAEVHIQPSKKRPLPDILPSELEDIADLPAKKARPDEDLLPDMPAPPGPLASPALPSPLVTHLETATPLAGLEREDEPMDEARAQYPTFIPESMSPIPRVATSLSPPVPTSIRAEMLLQQLKDQHQETQERDSEASRAILFSQLLPPRASRRVVATRFMALLELHKQQKVFLSQEKSYAPVYVRVLTDI</sequence>
<evidence type="ECO:0000313" key="5">
    <source>
        <dbReference type="RefSeq" id="XP_018026177.1"/>
    </source>
</evidence>
<feature type="compositionally biased region" description="Polar residues" evidence="2">
    <location>
        <begin position="60"/>
        <end position="74"/>
    </location>
</feature>
<dbReference type="GeneID" id="108681636"/>
<feature type="compositionally biased region" description="Low complexity" evidence="2">
    <location>
        <begin position="79"/>
        <end position="104"/>
    </location>
</feature>
<keyword evidence="1" id="KW-0175">Coiled coil</keyword>
<dbReference type="RefSeq" id="XP_018026177.1">
    <property type="nucleotide sequence ID" value="XM_018170688.2"/>
</dbReference>
<feature type="compositionally biased region" description="Basic and acidic residues" evidence="2">
    <location>
        <begin position="41"/>
        <end position="51"/>
    </location>
</feature>
<feature type="compositionally biased region" description="Basic and acidic residues" evidence="2">
    <location>
        <begin position="105"/>
        <end position="120"/>
    </location>
</feature>
<evidence type="ECO:0000256" key="2">
    <source>
        <dbReference type="SAM" id="MobiDB-lite"/>
    </source>
</evidence>
<evidence type="ECO:0000259" key="3">
    <source>
        <dbReference type="Pfam" id="PF04824"/>
    </source>
</evidence>
<organism evidence="4 5">
    <name type="scientific">Hyalella azteca</name>
    <name type="common">Amphipod</name>
    <dbReference type="NCBI Taxonomy" id="294128"/>
    <lineage>
        <taxon>Eukaryota</taxon>
        <taxon>Metazoa</taxon>
        <taxon>Ecdysozoa</taxon>
        <taxon>Arthropoda</taxon>
        <taxon>Crustacea</taxon>
        <taxon>Multicrustacea</taxon>
        <taxon>Malacostraca</taxon>
        <taxon>Eumalacostraca</taxon>
        <taxon>Peracarida</taxon>
        <taxon>Amphipoda</taxon>
        <taxon>Senticaudata</taxon>
        <taxon>Talitrida</taxon>
        <taxon>Talitroidea</taxon>
        <taxon>Hyalellidae</taxon>
        <taxon>Hyalella</taxon>
    </lineage>
</organism>
<protein>
    <submittedName>
        <fullName evidence="5">Uncharacterized protein LOC108681636</fullName>
    </submittedName>
</protein>
<dbReference type="Pfam" id="PF04824">
    <property type="entry name" value="Rad21_Rec8"/>
    <property type="match status" value="1"/>
</dbReference>
<feature type="region of interest" description="Disordered" evidence="2">
    <location>
        <begin position="29"/>
        <end position="123"/>
    </location>
</feature>
<dbReference type="InterPro" id="IPR006909">
    <property type="entry name" value="Rad21/Rec8_C_eu"/>
</dbReference>
<evidence type="ECO:0000313" key="4">
    <source>
        <dbReference type="Proteomes" id="UP000694843"/>
    </source>
</evidence>